<comment type="caution">
    <text evidence="2">The sequence shown here is derived from an EMBL/GenBank/DDBJ whole genome shotgun (WGS) entry which is preliminary data.</text>
</comment>
<keyword evidence="3" id="KW-1185">Reference proteome</keyword>
<protein>
    <recommendedName>
        <fullName evidence="4">YbaB/EbfC family DNA-binding protein</fullName>
    </recommendedName>
</protein>
<dbReference type="EMBL" id="WRPP01000001">
    <property type="protein sequence ID" value="MVU76094.1"/>
    <property type="molecule type" value="Genomic_DNA"/>
</dbReference>
<feature type="region of interest" description="Disordered" evidence="1">
    <location>
        <begin position="110"/>
        <end position="129"/>
    </location>
</feature>
<sequence>MQEISDLHFARAAQLSVDEAELFQIALRTRIANATSTDHSVSIDVSADGTIYRWHLGEAGHRIPPDQLVATVIELIGKARNEARDAVHADFGLDPIPSASMPVEGVLARPPAAANEPVTAANDEAWDDDEDYYHRGKSRIAAD</sequence>
<reference evidence="2 3" key="1">
    <citation type="submission" date="2019-12" db="EMBL/GenBank/DDBJ databases">
        <title>Nocardia sp. nov. ET3-3 isolated from soil.</title>
        <authorList>
            <person name="Kanchanasin P."/>
            <person name="Tanasupawat S."/>
            <person name="Yuki M."/>
            <person name="Kudo T."/>
        </authorList>
    </citation>
    <scope>NUCLEOTIDE SEQUENCE [LARGE SCALE GENOMIC DNA]</scope>
    <source>
        <strain evidence="2 3">ET3-3</strain>
    </source>
</reference>
<dbReference type="RefSeq" id="WP_157354852.1">
    <property type="nucleotide sequence ID" value="NZ_WRPP01000001.1"/>
</dbReference>
<accession>A0A7K1UP33</accession>
<proteinExistence type="predicted"/>
<gene>
    <name evidence="2" type="ORF">GPX89_02405</name>
</gene>
<dbReference type="Proteomes" id="UP000466794">
    <property type="component" value="Unassembled WGS sequence"/>
</dbReference>
<dbReference type="AlphaFoldDB" id="A0A7K1UP33"/>
<organism evidence="2 3">
    <name type="scientific">Nocardia terrae</name>
    <dbReference type="NCBI Taxonomy" id="2675851"/>
    <lineage>
        <taxon>Bacteria</taxon>
        <taxon>Bacillati</taxon>
        <taxon>Actinomycetota</taxon>
        <taxon>Actinomycetes</taxon>
        <taxon>Mycobacteriales</taxon>
        <taxon>Nocardiaceae</taxon>
        <taxon>Nocardia</taxon>
    </lineage>
</organism>
<evidence type="ECO:0000256" key="1">
    <source>
        <dbReference type="SAM" id="MobiDB-lite"/>
    </source>
</evidence>
<evidence type="ECO:0008006" key="4">
    <source>
        <dbReference type="Google" id="ProtNLM"/>
    </source>
</evidence>
<evidence type="ECO:0000313" key="2">
    <source>
        <dbReference type="EMBL" id="MVU76094.1"/>
    </source>
</evidence>
<evidence type="ECO:0000313" key="3">
    <source>
        <dbReference type="Proteomes" id="UP000466794"/>
    </source>
</evidence>
<name>A0A7K1UP33_9NOCA</name>